<dbReference type="GO" id="GO:0003677">
    <property type="term" value="F:DNA binding"/>
    <property type="evidence" value="ECO:0007669"/>
    <property type="project" value="UniProtKB-KW"/>
</dbReference>
<dbReference type="PANTHER" id="PTHR39515">
    <property type="entry name" value="CONSERVED PROTEIN"/>
    <property type="match status" value="1"/>
</dbReference>
<gene>
    <name evidence="5" type="ORF">GCM10007884_13370</name>
    <name evidence="6" type="ORF">GGR33_001456</name>
</gene>
<dbReference type="RefSeq" id="WP_183503311.1">
    <property type="nucleotide sequence ID" value="NZ_BSPG01000004.1"/>
</dbReference>
<dbReference type="PANTHER" id="PTHR39515:SF2">
    <property type="entry name" value="HTH-TYPE TRANSCRIPTIONAL REGULATOR RV0880"/>
    <property type="match status" value="1"/>
</dbReference>
<dbReference type="EMBL" id="JACIDN010000002">
    <property type="protein sequence ID" value="MBB3901970.1"/>
    <property type="molecule type" value="Genomic_DNA"/>
</dbReference>
<keyword evidence="1" id="KW-0805">Transcription regulation</keyword>
<evidence type="ECO:0000313" key="8">
    <source>
        <dbReference type="Proteomes" id="UP001156881"/>
    </source>
</evidence>
<comment type="caution">
    <text evidence="6">The sequence shown here is derived from an EMBL/GenBank/DDBJ whole genome shotgun (WGS) entry which is preliminary data.</text>
</comment>
<keyword evidence="3" id="KW-0804">Transcription</keyword>
<dbReference type="InterPro" id="IPR000835">
    <property type="entry name" value="HTH_MarR-typ"/>
</dbReference>
<evidence type="ECO:0000256" key="1">
    <source>
        <dbReference type="ARBA" id="ARBA00023015"/>
    </source>
</evidence>
<evidence type="ECO:0000259" key="4">
    <source>
        <dbReference type="PROSITE" id="PS50995"/>
    </source>
</evidence>
<dbReference type="Pfam" id="PF01047">
    <property type="entry name" value="MarR"/>
    <property type="match status" value="1"/>
</dbReference>
<evidence type="ECO:0000313" key="6">
    <source>
        <dbReference type="EMBL" id="MBB3901970.1"/>
    </source>
</evidence>
<evidence type="ECO:0000313" key="5">
    <source>
        <dbReference type="EMBL" id="GLS43352.1"/>
    </source>
</evidence>
<accession>A0A7W6F635</accession>
<dbReference type="SMART" id="SM00347">
    <property type="entry name" value="HTH_MARR"/>
    <property type="match status" value="1"/>
</dbReference>
<dbReference type="PROSITE" id="PS50995">
    <property type="entry name" value="HTH_MARR_2"/>
    <property type="match status" value="1"/>
</dbReference>
<sequence>MADALDHAAALASDVEDLLQATGLLLRRLRSESNPGELTWSQFAALARLGKLGPATTADLARAETVKPQSMGATLAALEQAGFIERRPHPSDGRQVLFALTEGGDAAWQEGRRLRRAWLGQALNQLNPAEREAVTGAAAVIRRLATS</sequence>
<evidence type="ECO:0000313" key="7">
    <source>
        <dbReference type="Proteomes" id="UP000517759"/>
    </source>
</evidence>
<protein>
    <submittedName>
        <fullName evidence="5 6">MarR family transcriptional regulator</fullName>
    </submittedName>
</protein>
<dbReference type="Proteomes" id="UP000517759">
    <property type="component" value="Unassembled WGS sequence"/>
</dbReference>
<dbReference type="AlphaFoldDB" id="A0A7W6F635"/>
<keyword evidence="2 6" id="KW-0238">DNA-binding</keyword>
<proteinExistence type="predicted"/>
<dbReference type="InterPro" id="IPR036388">
    <property type="entry name" value="WH-like_DNA-bd_sf"/>
</dbReference>
<dbReference type="Gene3D" id="1.10.10.10">
    <property type="entry name" value="Winged helix-like DNA-binding domain superfamily/Winged helix DNA-binding domain"/>
    <property type="match status" value="1"/>
</dbReference>
<feature type="domain" description="HTH marR-type" evidence="4">
    <location>
        <begin position="8"/>
        <end position="146"/>
    </location>
</feature>
<keyword evidence="8" id="KW-1185">Reference proteome</keyword>
<dbReference type="SUPFAM" id="SSF46785">
    <property type="entry name" value="Winged helix' DNA-binding domain"/>
    <property type="match status" value="1"/>
</dbReference>
<dbReference type="EMBL" id="BSPG01000004">
    <property type="protein sequence ID" value="GLS43352.1"/>
    <property type="molecule type" value="Genomic_DNA"/>
</dbReference>
<reference evidence="8" key="2">
    <citation type="journal article" date="2019" name="Int. J. Syst. Evol. Microbiol.">
        <title>The Global Catalogue of Microorganisms (GCM) 10K type strain sequencing project: providing services to taxonomists for standard genome sequencing and annotation.</title>
        <authorList>
            <consortium name="The Broad Institute Genomics Platform"/>
            <consortium name="The Broad Institute Genome Sequencing Center for Infectious Disease"/>
            <person name="Wu L."/>
            <person name="Ma J."/>
        </authorList>
    </citation>
    <scope>NUCLEOTIDE SEQUENCE [LARGE SCALE GENOMIC DNA]</scope>
    <source>
        <strain evidence="8">NBRC 107710</strain>
    </source>
</reference>
<evidence type="ECO:0000256" key="2">
    <source>
        <dbReference type="ARBA" id="ARBA00023125"/>
    </source>
</evidence>
<name>A0A7W6F635_9HYPH</name>
<reference evidence="5" key="1">
    <citation type="journal article" date="2014" name="Int. J. Syst. Evol. Microbiol.">
        <title>Complete genome of a new Firmicutes species belonging to the dominant human colonic microbiota ('Ruminococcus bicirculans') reveals two chromosomes and a selective capacity to utilize plant glucans.</title>
        <authorList>
            <consortium name="NISC Comparative Sequencing Program"/>
            <person name="Wegmann U."/>
            <person name="Louis P."/>
            <person name="Goesmann A."/>
            <person name="Henrissat B."/>
            <person name="Duncan S.H."/>
            <person name="Flint H.J."/>
        </authorList>
    </citation>
    <scope>NUCLEOTIDE SEQUENCE</scope>
    <source>
        <strain evidence="5">NBRC 107710</strain>
    </source>
</reference>
<dbReference type="InterPro" id="IPR023187">
    <property type="entry name" value="Tscrpt_reg_MarR-type_CS"/>
</dbReference>
<dbReference type="GO" id="GO:0003700">
    <property type="term" value="F:DNA-binding transcription factor activity"/>
    <property type="evidence" value="ECO:0007669"/>
    <property type="project" value="InterPro"/>
</dbReference>
<dbReference type="Proteomes" id="UP001156881">
    <property type="component" value="Unassembled WGS sequence"/>
</dbReference>
<evidence type="ECO:0000256" key="3">
    <source>
        <dbReference type="ARBA" id="ARBA00023163"/>
    </source>
</evidence>
<reference evidence="6 7" key="3">
    <citation type="submission" date="2020-08" db="EMBL/GenBank/DDBJ databases">
        <title>Genomic Encyclopedia of Type Strains, Phase IV (KMG-IV): sequencing the most valuable type-strain genomes for metagenomic binning, comparative biology and taxonomic classification.</title>
        <authorList>
            <person name="Goeker M."/>
        </authorList>
    </citation>
    <scope>NUCLEOTIDE SEQUENCE [LARGE SCALE GENOMIC DNA]</scope>
    <source>
        <strain evidence="6 7">DSM 24105</strain>
    </source>
</reference>
<reference evidence="5" key="4">
    <citation type="submission" date="2023-01" db="EMBL/GenBank/DDBJ databases">
        <title>Draft genome sequence of Methylobacterium brachythecii strain NBRC 107710.</title>
        <authorList>
            <person name="Sun Q."/>
            <person name="Mori K."/>
        </authorList>
    </citation>
    <scope>NUCLEOTIDE SEQUENCE</scope>
    <source>
        <strain evidence="5">NBRC 107710</strain>
    </source>
</reference>
<dbReference type="PROSITE" id="PS01117">
    <property type="entry name" value="HTH_MARR_1"/>
    <property type="match status" value="1"/>
</dbReference>
<organism evidence="6 7">
    <name type="scientific">Methylobacterium brachythecii</name>
    <dbReference type="NCBI Taxonomy" id="1176177"/>
    <lineage>
        <taxon>Bacteria</taxon>
        <taxon>Pseudomonadati</taxon>
        <taxon>Pseudomonadota</taxon>
        <taxon>Alphaproteobacteria</taxon>
        <taxon>Hyphomicrobiales</taxon>
        <taxon>Methylobacteriaceae</taxon>
        <taxon>Methylobacterium</taxon>
    </lineage>
</organism>
<dbReference type="InterPro" id="IPR036390">
    <property type="entry name" value="WH_DNA-bd_sf"/>
</dbReference>
<dbReference type="InterPro" id="IPR052526">
    <property type="entry name" value="HTH-type_Bedaq_tolerance"/>
</dbReference>